<evidence type="ECO:0000313" key="8">
    <source>
        <dbReference type="EMBL" id="CAD7437417.1"/>
    </source>
</evidence>
<evidence type="ECO:0000256" key="5">
    <source>
        <dbReference type="PROSITE-ProRule" id="PRU00706"/>
    </source>
</evidence>
<dbReference type="PANTHER" id="PTHR43109">
    <property type="entry name" value="NUCLEOSIDE DIPHOSPHATE KINASE 7"/>
    <property type="match status" value="1"/>
</dbReference>
<keyword evidence="2" id="KW-0963">Cytoplasm</keyword>
<dbReference type="GO" id="GO:0006183">
    <property type="term" value="P:GTP biosynthetic process"/>
    <property type="evidence" value="ECO:0007669"/>
    <property type="project" value="InterPro"/>
</dbReference>
<dbReference type="SMART" id="SM00676">
    <property type="entry name" value="DM10"/>
    <property type="match status" value="1"/>
</dbReference>
<dbReference type="SUPFAM" id="SSF54919">
    <property type="entry name" value="Nucleoside diphosphate kinase, NDK"/>
    <property type="match status" value="2"/>
</dbReference>
<protein>
    <recommendedName>
        <fullName evidence="7">DM10 domain-containing protein</fullName>
    </recommendedName>
</protein>
<comment type="subcellular location">
    <subcellularLocation>
        <location evidence="1">Cytoplasm</location>
        <location evidence="1">Cytoskeleton</location>
        <location evidence="1">Cilium axoneme</location>
    </subcellularLocation>
</comment>
<sequence length="451" mass="51404">MLGCLLGPRTLVLLPRLCSFPCSSLLSLSKDTFIRRGLGVLKMERSLEMNGYEYKRCSFLVDWDDEDASLVRKFQLLYYLEDDTIELYELRKNKGARPRLFLKRTRVAAVNLGAMHVGSTFNVMGRNMRISDFADEFTRNKLGKLLQWFNKSPDDFLPLYLKRTFAMLKPDAMDQSDEILNLIKDHGFKIAKMKTVSLDRGDILRLYKEHEGKPFLGFLVNYLTTSPCLAMELVADNAVSRWMEFVGTTDPERARVDAPGSLRALYGRDKGYNAVHGSNNEEDSKRELDIFFPSTKVGNFSPPRTSATLEGTLCIVKPHALKEGHLGSILQEIRKGGFRVMAMQMFYVERVNAEEFYEVYKGVMPEYAAMVDELTQGACVALEVRYDADVGDSHSRFRELAGPRDPDIARHIEPSTLRAKFGKTRVENAVHCTDLPEDVVSEVEYFFLMLQ</sequence>
<dbReference type="CDD" id="cd04412">
    <property type="entry name" value="NDPk7B"/>
    <property type="match status" value="1"/>
</dbReference>
<dbReference type="PANTHER" id="PTHR43109:SF2">
    <property type="entry name" value="NUCLEOSIDE DIPHOSPHATE KINASE 7"/>
    <property type="match status" value="1"/>
</dbReference>
<dbReference type="GO" id="GO:0004550">
    <property type="term" value="F:nucleoside diphosphate kinase activity"/>
    <property type="evidence" value="ECO:0007669"/>
    <property type="project" value="InterPro"/>
</dbReference>
<dbReference type="PRINTS" id="PR01243">
    <property type="entry name" value="NUCDPKINASE"/>
</dbReference>
<organism evidence="8">
    <name type="scientific">Timema bartmani</name>
    <dbReference type="NCBI Taxonomy" id="61472"/>
    <lineage>
        <taxon>Eukaryota</taxon>
        <taxon>Metazoa</taxon>
        <taxon>Ecdysozoa</taxon>
        <taxon>Arthropoda</taxon>
        <taxon>Hexapoda</taxon>
        <taxon>Insecta</taxon>
        <taxon>Pterygota</taxon>
        <taxon>Neoptera</taxon>
        <taxon>Polyneoptera</taxon>
        <taxon>Phasmatodea</taxon>
        <taxon>Timematodea</taxon>
        <taxon>Timematoidea</taxon>
        <taxon>Timematidae</taxon>
        <taxon>Timema</taxon>
    </lineage>
</organism>
<dbReference type="PROSITE" id="PS51336">
    <property type="entry name" value="DM10"/>
    <property type="match status" value="1"/>
</dbReference>
<gene>
    <name evidence="8" type="ORF">TBIB3V08_LOCUS32</name>
</gene>
<dbReference type="PROSITE" id="PS51374">
    <property type="entry name" value="NDPK_LIKE"/>
    <property type="match status" value="2"/>
</dbReference>
<keyword evidence="3" id="KW-0206">Cytoskeleton</keyword>
<evidence type="ECO:0000256" key="6">
    <source>
        <dbReference type="RuleBase" id="RU004011"/>
    </source>
</evidence>
<comment type="similarity">
    <text evidence="5 6">Belongs to the NDK family.</text>
</comment>
<dbReference type="Gene3D" id="2.30.29.170">
    <property type="match status" value="1"/>
</dbReference>
<feature type="domain" description="DM10" evidence="7">
    <location>
        <begin position="53"/>
        <end position="146"/>
    </location>
</feature>
<dbReference type="EMBL" id="OD564269">
    <property type="protein sequence ID" value="CAD7437417.1"/>
    <property type="molecule type" value="Genomic_DNA"/>
</dbReference>
<dbReference type="InterPro" id="IPR036850">
    <property type="entry name" value="NDK-like_dom_sf"/>
</dbReference>
<dbReference type="InterPro" id="IPR037993">
    <property type="entry name" value="NDPk7B"/>
</dbReference>
<evidence type="ECO:0000256" key="3">
    <source>
        <dbReference type="ARBA" id="ARBA00023212"/>
    </source>
</evidence>
<evidence type="ECO:0000256" key="2">
    <source>
        <dbReference type="ARBA" id="ARBA00022490"/>
    </source>
</evidence>
<evidence type="ECO:0000256" key="4">
    <source>
        <dbReference type="ARBA" id="ARBA00023273"/>
    </source>
</evidence>
<dbReference type="GO" id="GO:0006228">
    <property type="term" value="P:UTP biosynthetic process"/>
    <property type="evidence" value="ECO:0007669"/>
    <property type="project" value="InterPro"/>
</dbReference>
<dbReference type="Pfam" id="PF06565">
    <property type="entry name" value="DM10_dom"/>
    <property type="match status" value="1"/>
</dbReference>
<dbReference type="SMART" id="SM00562">
    <property type="entry name" value="NDK"/>
    <property type="match status" value="2"/>
</dbReference>
<dbReference type="InterPro" id="IPR006602">
    <property type="entry name" value="DM10_dom"/>
</dbReference>
<name>A0A7R9HVS4_9NEOP</name>
<dbReference type="Pfam" id="PF00334">
    <property type="entry name" value="NDK"/>
    <property type="match status" value="2"/>
</dbReference>
<reference evidence="8" key="1">
    <citation type="submission" date="2020-11" db="EMBL/GenBank/DDBJ databases">
        <authorList>
            <person name="Tran Van P."/>
        </authorList>
    </citation>
    <scope>NUCLEOTIDE SEQUENCE</scope>
</reference>
<dbReference type="AlphaFoldDB" id="A0A7R9HVS4"/>
<comment type="caution">
    <text evidence="5">Lacks conserved residue(s) required for the propagation of feature annotation.</text>
</comment>
<dbReference type="InterPro" id="IPR001564">
    <property type="entry name" value="Nucleoside_diP_kinase"/>
</dbReference>
<dbReference type="GO" id="GO:0005879">
    <property type="term" value="C:axonemal microtubule"/>
    <property type="evidence" value="ECO:0007669"/>
    <property type="project" value="TreeGrafter"/>
</dbReference>
<keyword evidence="4" id="KW-0966">Cell projection</keyword>
<accession>A0A7R9HVS4</accession>
<dbReference type="InterPro" id="IPR034907">
    <property type="entry name" value="NDK-like_dom"/>
</dbReference>
<dbReference type="Gene3D" id="3.30.70.141">
    <property type="entry name" value="Nucleoside diphosphate kinase-like domain"/>
    <property type="match status" value="2"/>
</dbReference>
<dbReference type="GO" id="GO:0006241">
    <property type="term" value="P:CTP biosynthetic process"/>
    <property type="evidence" value="ECO:0007669"/>
    <property type="project" value="InterPro"/>
</dbReference>
<evidence type="ECO:0000259" key="7">
    <source>
        <dbReference type="PROSITE" id="PS51336"/>
    </source>
</evidence>
<evidence type="ECO:0000256" key="1">
    <source>
        <dbReference type="ARBA" id="ARBA00004430"/>
    </source>
</evidence>
<proteinExistence type="inferred from homology"/>
<dbReference type="GO" id="GO:0005813">
    <property type="term" value="C:centrosome"/>
    <property type="evidence" value="ECO:0007669"/>
    <property type="project" value="TreeGrafter"/>
</dbReference>
<dbReference type="FunFam" id="3.30.70.141:FF:000004">
    <property type="entry name" value="Nucleoside diphosphate kinase 7"/>
    <property type="match status" value="1"/>
</dbReference>